<feature type="compositionally biased region" description="Polar residues" evidence="1">
    <location>
        <begin position="13"/>
        <end position="28"/>
    </location>
</feature>
<evidence type="ECO:0000313" key="2">
    <source>
        <dbReference type="EMBL" id="VDO53893.1"/>
    </source>
</evidence>
<dbReference type="Proteomes" id="UP000268014">
    <property type="component" value="Unassembled WGS sequence"/>
</dbReference>
<protein>
    <submittedName>
        <fullName evidence="2 4">Uncharacterized protein</fullName>
    </submittedName>
</protein>
<dbReference type="EMBL" id="UZAF01018680">
    <property type="protein sequence ID" value="VDO53893.1"/>
    <property type="molecule type" value="Genomic_DNA"/>
</dbReference>
<name>A0A0N4WT44_HAEPC</name>
<evidence type="ECO:0000256" key="1">
    <source>
        <dbReference type="SAM" id="MobiDB-lite"/>
    </source>
</evidence>
<evidence type="ECO:0000313" key="4">
    <source>
        <dbReference type="WBParaSite" id="HPLM_0001474201-mRNA-1"/>
    </source>
</evidence>
<dbReference type="WBParaSite" id="HPLM_0001474201-mRNA-1">
    <property type="protein sequence ID" value="HPLM_0001474201-mRNA-1"/>
    <property type="gene ID" value="HPLM_0001474201"/>
</dbReference>
<dbReference type="AlphaFoldDB" id="A0A0N4WT44"/>
<feature type="region of interest" description="Disordered" evidence="1">
    <location>
        <begin position="36"/>
        <end position="55"/>
    </location>
</feature>
<keyword evidence="3" id="KW-1185">Reference proteome</keyword>
<organism evidence="4">
    <name type="scientific">Haemonchus placei</name>
    <name type="common">Barber's pole worm</name>
    <dbReference type="NCBI Taxonomy" id="6290"/>
    <lineage>
        <taxon>Eukaryota</taxon>
        <taxon>Metazoa</taxon>
        <taxon>Ecdysozoa</taxon>
        <taxon>Nematoda</taxon>
        <taxon>Chromadorea</taxon>
        <taxon>Rhabditida</taxon>
        <taxon>Rhabditina</taxon>
        <taxon>Rhabditomorpha</taxon>
        <taxon>Strongyloidea</taxon>
        <taxon>Trichostrongylidae</taxon>
        <taxon>Haemonchus</taxon>
    </lineage>
</organism>
<reference evidence="2 3" key="2">
    <citation type="submission" date="2018-11" db="EMBL/GenBank/DDBJ databases">
        <authorList>
            <consortium name="Pathogen Informatics"/>
        </authorList>
    </citation>
    <scope>NUCLEOTIDE SEQUENCE [LARGE SCALE GENOMIC DNA]</scope>
    <source>
        <strain evidence="2 3">MHpl1</strain>
    </source>
</reference>
<accession>A0A0N4WT44</accession>
<feature type="region of interest" description="Disordered" evidence="1">
    <location>
        <begin position="1"/>
        <end position="30"/>
    </location>
</feature>
<gene>
    <name evidence="2" type="ORF">HPLM_LOCUS14734</name>
</gene>
<sequence>MRLAARPSPAQPPSVQNPSISGVKSSQEVYGVKAEEDPKNARLQCNNQQKHQKTKIPYGNQATAAQLPIAMPTSCFPVSTTHFPAVQLFTAPAVTRARKVLRSVRFTPSEF</sequence>
<proteinExistence type="predicted"/>
<evidence type="ECO:0000313" key="3">
    <source>
        <dbReference type="Proteomes" id="UP000268014"/>
    </source>
</evidence>
<reference evidence="4" key="1">
    <citation type="submission" date="2017-02" db="UniProtKB">
        <authorList>
            <consortium name="WormBaseParasite"/>
        </authorList>
    </citation>
    <scope>IDENTIFICATION</scope>
</reference>